<reference evidence="1" key="1">
    <citation type="submission" date="2023-07" db="EMBL/GenBank/DDBJ databases">
        <title>draft genome sequence of fig (Ficus carica).</title>
        <authorList>
            <person name="Takahashi T."/>
            <person name="Nishimura K."/>
        </authorList>
    </citation>
    <scope>NUCLEOTIDE SEQUENCE</scope>
</reference>
<dbReference type="Gramene" id="FCD_00016172-RA">
    <property type="protein sequence ID" value="FCD_00016172-RA:cds"/>
    <property type="gene ID" value="FCD_00016172"/>
</dbReference>
<organism evidence="1 2">
    <name type="scientific">Ficus carica</name>
    <name type="common">Common fig</name>
    <dbReference type="NCBI Taxonomy" id="3494"/>
    <lineage>
        <taxon>Eukaryota</taxon>
        <taxon>Viridiplantae</taxon>
        <taxon>Streptophyta</taxon>
        <taxon>Embryophyta</taxon>
        <taxon>Tracheophyta</taxon>
        <taxon>Spermatophyta</taxon>
        <taxon>Magnoliopsida</taxon>
        <taxon>eudicotyledons</taxon>
        <taxon>Gunneridae</taxon>
        <taxon>Pentapetalae</taxon>
        <taxon>rosids</taxon>
        <taxon>fabids</taxon>
        <taxon>Rosales</taxon>
        <taxon>Moraceae</taxon>
        <taxon>Ficeae</taxon>
        <taxon>Ficus</taxon>
    </lineage>
</organism>
<evidence type="ECO:0000313" key="1">
    <source>
        <dbReference type="EMBL" id="GMN44211.1"/>
    </source>
</evidence>
<sequence>MAWCRLKQSQSVFQNREVNVLSSFHSVQNGIPLPKEDQIPRLETLQHASRRLVAARFGKRAAEVKHLIPFSLLRSQLELLRNDEFEW</sequence>
<gene>
    <name evidence="1" type="ORF">TIFTF001_013399</name>
</gene>
<proteinExistence type="predicted"/>
<keyword evidence="2" id="KW-1185">Reference proteome</keyword>
<dbReference type="Proteomes" id="UP001187192">
    <property type="component" value="Unassembled WGS sequence"/>
</dbReference>
<name>A0AA88APV1_FICCA</name>
<comment type="caution">
    <text evidence="1">The sequence shown here is derived from an EMBL/GenBank/DDBJ whole genome shotgun (WGS) entry which is preliminary data.</text>
</comment>
<accession>A0AA88APV1</accession>
<evidence type="ECO:0000313" key="2">
    <source>
        <dbReference type="Proteomes" id="UP001187192"/>
    </source>
</evidence>
<dbReference type="EMBL" id="BTGU01000018">
    <property type="protein sequence ID" value="GMN44211.1"/>
    <property type="molecule type" value="Genomic_DNA"/>
</dbReference>
<protein>
    <submittedName>
        <fullName evidence="1">Uncharacterized protein</fullName>
    </submittedName>
</protein>
<dbReference type="AlphaFoldDB" id="A0AA88APV1"/>